<accession>A0AAW3JMY3</accession>
<evidence type="ECO:0008006" key="4">
    <source>
        <dbReference type="Google" id="ProtNLM"/>
    </source>
</evidence>
<feature type="transmembrane region" description="Helical" evidence="1">
    <location>
        <begin position="165"/>
        <end position="187"/>
    </location>
</feature>
<organism evidence="2 3">
    <name type="scientific">Butyribacter intestini</name>
    <dbReference type="NCBI Taxonomy" id="1703332"/>
    <lineage>
        <taxon>Bacteria</taxon>
        <taxon>Bacillati</taxon>
        <taxon>Bacillota</taxon>
        <taxon>Clostridia</taxon>
        <taxon>Lachnospirales</taxon>
        <taxon>Lachnospiraceae</taxon>
        <taxon>Butyribacter</taxon>
    </lineage>
</organism>
<keyword evidence="1" id="KW-1133">Transmembrane helix</keyword>
<feature type="transmembrane region" description="Helical" evidence="1">
    <location>
        <begin position="134"/>
        <end position="153"/>
    </location>
</feature>
<evidence type="ECO:0000256" key="1">
    <source>
        <dbReference type="SAM" id="Phobius"/>
    </source>
</evidence>
<feature type="transmembrane region" description="Helical" evidence="1">
    <location>
        <begin position="108"/>
        <end position="128"/>
    </location>
</feature>
<protein>
    <recommendedName>
        <fullName evidence="4">Peptidase family M50</fullName>
    </recommendedName>
</protein>
<dbReference type="InterPro" id="IPR049500">
    <property type="entry name" value="Peptidase_M50B-like"/>
</dbReference>
<reference evidence="2 3" key="1">
    <citation type="submission" date="2015-10" db="EMBL/GenBank/DDBJ databases">
        <title>Butyribacter intestini gen. nov., sp. nov., a butyric acid-producing bacterium of the family Lachnospiraceae isolated from the human faeces.</title>
        <authorList>
            <person name="Zou Y."/>
            <person name="Xue W."/>
            <person name="Luo G."/>
            <person name="Lv M."/>
        </authorList>
    </citation>
    <scope>NUCLEOTIDE SEQUENCE [LARGE SCALE GENOMIC DNA]</scope>
    <source>
        <strain evidence="2 3">TF01-11</strain>
    </source>
</reference>
<evidence type="ECO:0000313" key="2">
    <source>
        <dbReference type="EMBL" id="KQC84223.1"/>
    </source>
</evidence>
<comment type="caution">
    <text evidence="2">The sequence shown here is derived from an EMBL/GenBank/DDBJ whole genome shotgun (WGS) entry which is preliminary data.</text>
</comment>
<proteinExistence type="predicted"/>
<feature type="transmembrane region" description="Helical" evidence="1">
    <location>
        <begin position="7"/>
        <end position="26"/>
    </location>
</feature>
<keyword evidence="1" id="KW-0472">Membrane</keyword>
<dbReference type="AlphaFoldDB" id="A0AAW3JMY3"/>
<keyword evidence="1" id="KW-0812">Transmembrane</keyword>
<feature type="transmembrane region" description="Helical" evidence="1">
    <location>
        <begin position="32"/>
        <end position="50"/>
    </location>
</feature>
<gene>
    <name evidence="2" type="ORF">APZ18_12995</name>
</gene>
<dbReference type="Pfam" id="PF13398">
    <property type="entry name" value="Peptidase_M50B"/>
    <property type="match status" value="1"/>
</dbReference>
<dbReference type="EMBL" id="LLKB01000006">
    <property type="protein sequence ID" value="KQC84223.1"/>
    <property type="molecule type" value="Genomic_DNA"/>
</dbReference>
<sequence length="188" mass="21185">MDNIYVNYLLTALILTFAIPGAGVVIEQFVKLLYSVTAAFLGDSFTYFIFNRLTFIGVFHHELSHALLATVTGAKVTKIVFFHPDGDRLGYVEYVTRGNIIMRSIQQALASIAPVFCGALTSAGIYYYLTVYGAALAVWQTVLLWYVFISIILHMTMSRQDFKGLYRGIPVVYLIVFVIVYICKFTLF</sequence>
<dbReference type="Proteomes" id="UP000050833">
    <property type="component" value="Unassembled WGS sequence"/>
</dbReference>
<dbReference type="RefSeq" id="WP_055945687.1">
    <property type="nucleotide sequence ID" value="NZ_DBGDCA010000083.1"/>
</dbReference>
<name>A0AAW3JMY3_9FIRM</name>
<evidence type="ECO:0000313" key="3">
    <source>
        <dbReference type="Proteomes" id="UP000050833"/>
    </source>
</evidence>
<keyword evidence="3" id="KW-1185">Reference proteome</keyword>